<accession>A0A8J5K7G0</accession>
<proteinExistence type="predicted"/>
<comment type="caution">
    <text evidence="3">The sequence shown here is derived from an EMBL/GenBank/DDBJ whole genome shotgun (WGS) entry which is preliminary data.</text>
</comment>
<keyword evidence="1" id="KW-0175">Coiled coil</keyword>
<gene>
    <name evidence="3" type="ORF">Hamer_G018380</name>
</gene>
<evidence type="ECO:0000256" key="1">
    <source>
        <dbReference type="SAM" id="Coils"/>
    </source>
</evidence>
<name>A0A8J5K7G0_HOMAM</name>
<keyword evidence="4" id="KW-1185">Reference proteome</keyword>
<feature type="compositionally biased region" description="Polar residues" evidence="2">
    <location>
        <begin position="92"/>
        <end position="103"/>
    </location>
</feature>
<reference evidence="3" key="1">
    <citation type="journal article" date="2021" name="Sci. Adv.">
        <title>The American lobster genome reveals insights on longevity, neural, and immune adaptations.</title>
        <authorList>
            <person name="Polinski J.M."/>
            <person name="Zimin A.V."/>
            <person name="Clark K.F."/>
            <person name="Kohn A.B."/>
            <person name="Sadowski N."/>
            <person name="Timp W."/>
            <person name="Ptitsyn A."/>
            <person name="Khanna P."/>
            <person name="Romanova D.Y."/>
            <person name="Williams P."/>
            <person name="Greenwood S.J."/>
            <person name="Moroz L.L."/>
            <person name="Walt D.R."/>
            <person name="Bodnar A.G."/>
        </authorList>
    </citation>
    <scope>NUCLEOTIDE SEQUENCE</scope>
    <source>
        <strain evidence="3">GMGI-L3</strain>
    </source>
</reference>
<feature type="compositionally biased region" description="Low complexity" evidence="2">
    <location>
        <begin position="118"/>
        <end position="133"/>
    </location>
</feature>
<organism evidence="3 4">
    <name type="scientific">Homarus americanus</name>
    <name type="common">American lobster</name>
    <dbReference type="NCBI Taxonomy" id="6706"/>
    <lineage>
        <taxon>Eukaryota</taxon>
        <taxon>Metazoa</taxon>
        <taxon>Ecdysozoa</taxon>
        <taxon>Arthropoda</taxon>
        <taxon>Crustacea</taxon>
        <taxon>Multicrustacea</taxon>
        <taxon>Malacostraca</taxon>
        <taxon>Eumalacostraca</taxon>
        <taxon>Eucarida</taxon>
        <taxon>Decapoda</taxon>
        <taxon>Pleocyemata</taxon>
        <taxon>Astacidea</taxon>
        <taxon>Nephropoidea</taxon>
        <taxon>Nephropidae</taxon>
        <taxon>Homarus</taxon>
    </lineage>
</organism>
<sequence length="247" mass="25884">MVAPHDTGDLVRSLVRVPGSGSDRSAGSVCCDLARASTLAASVPVSTTLPPALMGSRTPKTTEPNTQENQTSVKNKLGGSVGVQSGVLKSSENVSAATSTAPSQEGAASRKRPRTEEPGNTESSSSTSSGSSGQVPSRADIEDLLANKRARIICMTPQQVAAHASNIVSIPSTQGAGSMLVLQLSQQSLNTAPLIMAPTSVAQLLQERNSLRQENQALQRQLSLFQQLFRNKERLTSVVKRLGVKVV</sequence>
<feature type="region of interest" description="Disordered" evidence="2">
    <location>
        <begin position="48"/>
        <end position="137"/>
    </location>
</feature>
<dbReference type="AlphaFoldDB" id="A0A8J5K7G0"/>
<protein>
    <submittedName>
        <fullName evidence="3">Uncharacterized protein</fullName>
    </submittedName>
</protein>
<evidence type="ECO:0000256" key="2">
    <source>
        <dbReference type="SAM" id="MobiDB-lite"/>
    </source>
</evidence>
<dbReference type="Proteomes" id="UP000747542">
    <property type="component" value="Unassembled WGS sequence"/>
</dbReference>
<feature type="compositionally biased region" description="Low complexity" evidence="2">
    <location>
        <begin position="76"/>
        <end position="91"/>
    </location>
</feature>
<feature type="coiled-coil region" evidence="1">
    <location>
        <begin position="201"/>
        <end position="228"/>
    </location>
</feature>
<feature type="compositionally biased region" description="Polar residues" evidence="2">
    <location>
        <begin position="58"/>
        <end position="74"/>
    </location>
</feature>
<dbReference type="EMBL" id="JAHLQT010021080">
    <property type="protein sequence ID" value="KAG7167953.1"/>
    <property type="molecule type" value="Genomic_DNA"/>
</dbReference>
<evidence type="ECO:0000313" key="4">
    <source>
        <dbReference type="Proteomes" id="UP000747542"/>
    </source>
</evidence>
<evidence type="ECO:0000313" key="3">
    <source>
        <dbReference type="EMBL" id="KAG7167953.1"/>
    </source>
</evidence>